<evidence type="ECO:0000313" key="4">
    <source>
        <dbReference type="EMBL" id="ANH81823.1"/>
    </source>
</evidence>
<dbReference type="InterPro" id="IPR031107">
    <property type="entry name" value="Small_HSP"/>
</dbReference>
<gene>
    <name evidence="4" type="ORF">A8C56_13285</name>
</gene>
<dbReference type="InterPro" id="IPR008978">
    <property type="entry name" value="HSP20-like_chaperone"/>
</dbReference>
<dbReference type="KEGG" id="nia:A8C56_13285"/>
<feature type="domain" description="SHSP" evidence="3">
    <location>
        <begin position="45"/>
        <end position="155"/>
    </location>
</feature>
<dbReference type="CDD" id="cd06464">
    <property type="entry name" value="ACD_sHsps-like"/>
    <property type="match status" value="1"/>
</dbReference>
<keyword evidence="5" id="KW-1185">Reference proteome</keyword>
<dbReference type="InterPro" id="IPR002068">
    <property type="entry name" value="A-crystallin/Hsp20_dom"/>
</dbReference>
<sequence>MFTHQSINDQAQSPFEARFKHCGGFWGRKFGRHGYGGHPWAHKLQQFMNSRKAANIEETDQAYVLSLYAAGLKKENFRISVNDDVLTIKYATDETGSEVQYILQEYQPGSFERSFQLNDKVLTENIEAVYVDGVLKVTLQKNPETTKPAQEVKVA</sequence>
<proteinExistence type="inferred from homology"/>
<dbReference type="RefSeq" id="WP_067756868.1">
    <property type="nucleotide sequence ID" value="NZ_CP015772.1"/>
</dbReference>
<organism evidence="4 5">
    <name type="scientific">Niabella ginsenosidivorans</name>
    <dbReference type="NCBI Taxonomy" id="1176587"/>
    <lineage>
        <taxon>Bacteria</taxon>
        <taxon>Pseudomonadati</taxon>
        <taxon>Bacteroidota</taxon>
        <taxon>Chitinophagia</taxon>
        <taxon>Chitinophagales</taxon>
        <taxon>Chitinophagaceae</taxon>
        <taxon>Niabella</taxon>
    </lineage>
</organism>
<reference evidence="4 5" key="1">
    <citation type="submission" date="2016-05" db="EMBL/GenBank/DDBJ databases">
        <title>Niabella ginsenosidivorans BS26 whole genome sequencing.</title>
        <authorList>
            <person name="Im W.T."/>
            <person name="Siddiqi M.Z."/>
        </authorList>
    </citation>
    <scope>NUCLEOTIDE SEQUENCE [LARGE SCALE GENOMIC DNA]</scope>
    <source>
        <strain evidence="4 5">BS26</strain>
    </source>
</reference>
<evidence type="ECO:0000313" key="5">
    <source>
        <dbReference type="Proteomes" id="UP000077667"/>
    </source>
</evidence>
<evidence type="ECO:0000256" key="1">
    <source>
        <dbReference type="PROSITE-ProRule" id="PRU00285"/>
    </source>
</evidence>
<accession>A0A1A9I2R5</accession>
<dbReference type="Gene3D" id="2.60.40.790">
    <property type="match status" value="1"/>
</dbReference>
<dbReference type="AlphaFoldDB" id="A0A1A9I2R5"/>
<protein>
    <submittedName>
        <fullName evidence="4">Heat-shock protein Hsp20</fullName>
    </submittedName>
</protein>
<dbReference type="PANTHER" id="PTHR11527">
    <property type="entry name" value="HEAT-SHOCK PROTEIN 20 FAMILY MEMBER"/>
    <property type="match status" value="1"/>
</dbReference>
<dbReference type="OrthoDB" id="670468at2"/>
<evidence type="ECO:0000259" key="3">
    <source>
        <dbReference type="PROSITE" id="PS01031"/>
    </source>
</evidence>
<evidence type="ECO:0000256" key="2">
    <source>
        <dbReference type="RuleBase" id="RU003616"/>
    </source>
</evidence>
<dbReference type="Pfam" id="PF00011">
    <property type="entry name" value="HSP20"/>
    <property type="match status" value="1"/>
</dbReference>
<dbReference type="Proteomes" id="UP000077667">
    <property type="component" value="Chromosome"/>
</dbReference>
<dbReference type="EMBL" id="CP015772">
    <property type="protein sequence ID" value="ANH81823.1"/>
    <property type="molecule type" value="Genomic_DNA"/>
</dbReference>
<dbReference type="STRING" id="1176587.A8C56_13285"/>
<dbReference type="PROSITE" id="PS01031">
    <property type="entry name" value="SHSP"/>
    <property type="match status" value="1"/>
</dbReference>
<dbReference type="SUPFAM" id="SSF49764">
    <property type="entry name" value="HSP20-like chaperones"/>
    <property type="match status" value="1"/>
</dbReference>
<comment type="similarity">
    <text evidence="1 2">Belongs to the small heat shock protein (HSP20) family.</text>
</comment>
<name>A0A1A9I2R5_9BACT</name>